<keyword evidence="2" id="KW-1185">Reference proteome</keyword>
<proteinExistence type="predicted"/>
<sequence>MLTNSTNSRQLAVNNKFEALQDLLQEEETTMESTWKRIKEALTSKCKEILDRNEHHHKEWISIETLNRCQESKNKRWQLTTA</sequence>
<reference evidence="3" key="1">
    <citation type="submission" date="2016-06" db="UniProtKB">
        <authorList>
            <consortium name="WormBaseParasite"/>
        </authorList>
    </citation>
    <scope>IDENTIFICATION</scope>
</reference>
<reference evidence="1 2" key="2">
    <citation type="submission" date="2018-11" db="EMBL/GenBank/DDBJ databases">
        <authorList>
            <consortium name="Pathogen Informatics"/>
        </authorList>
    </citation>
    <scope>NUCLEOTIDE SEQUENCE [LARGE SCALE GENOMIC DNA]</scope>
    <source>
        <strain evidence="1">Dakar</strain>
        <strain evidence="2">Dakar, Senegal</strain>
    </source>
</reference>
<dbReference type="EMBL" id="UZAK01041525">
    <property type="protein sequence ID" value="VDP67016.1"/>
    <property type="molecule type" value="Genomic_DNA"/>
</dbReference>
<evidence type="ECO:0000313" key="2">
    <source>
        <dbReference type="Proteomes" id="UP000279833"/>
    </source>
</evidence>
<evidence type="ECO:0000313" key="1">
    <source>
        <dbReference type="EMBL" id="VDP67016.1"/>
    </source>
</evidence>
<gene>
    <name evidence="1" type="ORF">SCUD_LOCUS18790</name>
</gene>
<organism evidence="3">
    <name type="scientific">Schistosoma curassoni</name>
    <dbReference type="NCBI Taxonomy" id="6186"/>
    <lineage>
        <taxon>Eukaryota</taxon>
        <taxon>Metazoa</taxon>
        <taxon>Spiralia</taxon>
        <taxon>Lophotrochozoa</taxon>
        <taxon>Platyhelminthes</taxon>
        <taxon>Trematoda</taxon>
        <taxon>Digenea</taxon>
        <taxon>Strigeidida</taxon>
        <taxon>Schistosomatoidea</taxon>
        <taxon>Schistosomatidae</taxon>
        <taxon>Schistosoma</taxon>
    </lineage>
</organism>
<evidence type="ECO:0000313" key="3">
    <source>
        <dbReference type="WBParaSite" id="SCUD_0001879301-mRNA-1"/>
    </source>
</evidence>
<dbReference type="AlphaFoldDB" id="A0A183KUP8"/>
<protein>
    <submittedName>
        <fullName evidence="1 3">Uncharacterized protein</fullName>
    </submittedName>
</protein>
<accession>A0A183KUP8</accession>
<dbReference type="WBParaSite" id="SCUD_0001879301-mRNA-1">
    <property type="protein sequence ID" value="SCUD_0001879301-mRNA-1"/>
    <property type="gene ID" value="SCUD_0001879301"/>
</dbReference>
<dbReference type="Proteomes" id="UP000279833">
    <property type="component" value="Unassembled WGS sequence"/>
</dbReference>
<name>A0A183KUP8_9TREM</name>